<evidence type="ECO:0000256" key="1">
    <source>
        <dbReference type="SAM" id="Coils"/>
    </source>
</evidence>
<evidence type="ECO:0000256" key="2">
    <source>
        <dbReference type="SAM" id="MobiDB-lite"/>
    </source>
</evidence>
<accession>A0A5B8MH51</accession>
<evidence type="ECO:0000313" key="4">
    <source>
        <dbReference type="Proteomes" id="UP000316726"/>
    </source>
</evidence>
<dbReference type="EMBL" id="CP031036">
    <property type="protein sequence ID" value="QDZ19753.1"/>
    <property type="molecule type" value="Genomic_DNA"/>
</dbReference>
<keyword evidence="1" id="KW-0175">Coiled coil</keyword>
<dbReference type="Proteomes" id="UP000316726">
    <property type="component" value="Chromosome 3"/>
</dbReference>
<dbReference type="AlphaFoldDB" id="A0A5B8MH51"/>
<feature type="region of interest" description="Disordered" evidence="2">
    <location>
        <begin position="1"/>
        <end position="39"/>
    </location>
</feature>
<proteinExistence type="predicted"/>
<reference evidence="3 4" key="1">
    <citation type="submission" date="2018-07" db="EMBL/GenBank/DDBJ databases">
        <title>The complete nuclear genome of the prasinophyte Chloropicon primus (CCMP1205).</title>
        <authorList>
            <person name="Pombert J.-F."/>
            <person name="Otis C."/>
            <person name="Turmel M."/>
            <person name="Lemieux C."/>
        </authorList>
    </citation>
    <scope>NUCLEOTIDE SEQUENCE [LARGE SCALE GENOMIC DNA]</scope>
    <source>
        <strain evidence="3 4">CCMP1205</strain>
    </source>
</reference>
<keyword evidence="4" id="KW-1185">Reference proteome</keyword>
<feature type="coiled-coil region" evidence="1">
    <location>
        <begin position="101"/>
        <end position="164"/>
    </location>
</feature>
<gene>
    <name evidence="3" type="ORF">A3770_03p22710</name>
</gene>
<organism evidence="3 4">
    <name type="scientific">Chloropicon primus</name>
    <dbReference type="NCBI Taxonomy" id="1764295"/>
    <lineage>
        <taxon>Eukaryota</taxon>
        <taxon>Viridiplantae</taxon>
        <taxon>Chlorophyta</taxon>
        <taxon>Chloropicophyceae</taxon>
        <taxon>Chloropicales</taxon>
        <taxon>Chloropicaceae</taxon>
        <taxon>Chloropicon</taxon>
    </lineage>
</organism>
<name>A0A5B8MH51_9CHLO</name>
<protein>
    <submittedName>
        <fullName evidence="3">Uncharacterized protein</fullName>
    </submittedName>
</protein>
<evidence type="ECO:0000313" key="3">
    <source>
        <dbReference type="EMBL" id="QDZ19753.1"/>
    </source>
</evidence>
<sequence>MSAEEGSGVRGGEVEGERAVGETAKSKGSGLQRTNSLDAAKAEVSQAFKELRQGQGTTGQEGEEGAVLSSKLQKIEEKVELAFVSVSDWLSEELHHQKAHLVLMQNQLDKQQQANLKQQQELKKLIEMEKAQRVLAQRSQREQKEVLQDNMATLADGMEQFEERIFSLELPWWKKWCIGARGTYHELSSQRYRPIK</sequence>